<feature type="transmembrane region" description="Helical" evidence="9">
    <location>
        <begin position="27"/>
        <end position="48"/>
    </location>
</feature>
<evidence type="ECO:0000313" key="13">
    <source>
        <dbReference type="Proteomes" id="UP000534306"/>
    </source>
</evidence>
<dbReference type="InterPro" id="IPR011712">
    <property type="entry name" value="Sig_transdc_His_kin_sub3_dim/P"/>
</dbReference>
<dbReference type="InterPro" id="IPR050482">
    <property type="entry name" value="Sensor_HK_TwoCompSys"/>
</dbReference>
<dbReference type="EC" id="2.7.13.3" evidence="2"/>
<evidence type="ECO:0000256" key="3">
    <source>
        <dbReference type="ARBA" id="ARBA00022553"/>
    </source>
</evidence>
<reference evidence="12 13" key="1">
    <citation type="submission" date="2020-05" db="EMBL/GenBank/DDBJ databases">
        <title>Genome sequence of Kribbella sandramycini ATCC 39419.</title>
        <authorList>
            <person name="Maclea K.S."/>
            <person name="Fair J.L."/>
        </authorList>
    </citation>
    <scope>NUCLEOTIDE SEQUENCE [LARGE SCALE GENOMIC DNA]</scope>
    <source>
        <strain evidence="12 13">ATCC 39419</strain>
    </source>
</reference>
<dbReference type="SUPFAM" id="SSF55874">
    <property type="entry name" value="ATPase domain of HSP90 chaperone/DNA topoisomerase II/histidine kinase"/>
    <property type="match status" value="1"/>
</dbReference>
<dbReference type="Gene3D" id="1.20.5.1930">
    <property type="match status" value="1"/>
</dbReference>
<dbReference type="PANTHER" id="PTHR24421">
    <property type="entry name" value="NITRATE/NITRITE SENSOR PROTEIN NARX-RELATED"/>
    <property type="match status" value="1"/>
</dbReference>
<dbReference type="PANTHER" id="PTHR24421:SF10">
    <property type="entry name" value="NITRATE_NITRITE SENSOR PROTEIN NARQ"/>
    <property type="match status" value="1"/>
</dbReference>
<dbReference type="Gene3D" id="3.30.565.10">
    <property type="entry name" value="Histidine kinase-like ATPase, C-terminal domain"/>
    <property type="match status" value="1"/>
</dbReference>
<keyword evidence="9" id="KW-0472">Membrane</keyword>
<accession>A0A7Y4L6D7</accession>
<dbReference type="AlphaFoldDB" id="A0A7Y4L6D7"/>
<keyword evidence="6 12" id="KW-0418">Kinase</keyword>
<dbReference type="GO" id="GO:0005524">
    <property type="term" value="F:ATP binding"/>
    <property type="evidence" value="ECO:0007669"/>
    <property type="project" value="UniProtKB-KW"/>
</dbReference>
<evidence type="ECO:0000256" key="1">
    <source>
        <dbReference type="ARBA" id="ARBA00000085"/>
    </source>
</evidence>
<dbReference type="GO" id="GO:0016020">
    <property type="term" value="C:membrane"/>
    <property type="evidence" value="ECO:0007669"/>
    <property type="project" value="InterPro"/>
</dbReference>
<dbReference type="InterPro" id="IPR003594">
    <property type="entry name" value="HATPase_dom"/>
</dbReference>
<evidence type="ECO:0000256" key="7">
    <source>
        <dbReference type="ARBA" id="ARBA00022840"/>
    </source>
</evidence>
<keyword evidence="9" id="KW-1133">Transmembrane helix</keyword>
<keyword evidence="3" id="KW-0597">Phosphoprotein</keyword>
<keyword evidence="8" id="KW-0902">Two-component regulatory system</keyword>
<keyword evidence="4" id="KW-0808">Transferase</keyword>
<dbReference type="Pfam" id="PF07730">
    <property type="entry name" value="HisKA_3"/>
    <property type="match status" value="1"/>
</dbReference>
<keyword evidence="13" id="KW-1185">Reference proteome</keyword>
<name>A0A7Y4L6D7_9ACTN</name>
<dbReference type="Proteomes" id="UP000553957">
    <property type="component" value="Unassembled WGS sequence"/>
</dbReference>
<evidence type="ECO:0000256" key="4">
    <source>
        <dbReference type="ARBA" id="ARBA00022679"/>
    </source>
</evidence>
<gene>
    <name evidence="11" type="ORF">HNR71_006517</name>
    <name evidence="12" type="ORF">HPO96_27555</name>
</gene>
<evidence type="ECO:0000313" key="11">
    <source>
        <dbReference type="EMBL" id="MBB6570880.1"/>
    </source>
</evidence>
<dbReference type="RefSeq" id="WP_171677242.1">
    <property type="nucleotide sequence ID" value="NZ_BAAAGT010000005.1"/>
</dbReference>
<dbReference type="EMBL" id="JABJRC010000007">
    <property type="protein sequence ID" value="NOL44011.1"/>
    <property type="molecule type" value="Genomic_DNA"/>
</dbReference>
<dbReference type="EMBL" id="JACHKF010000001">
    <property type="protein sequence ID" value="MBB6570880.1"/>
    <property type="molecule type" value="Genomic_DNA"/>
</dbReference>
<keyword evidence="5" id="KW-0547">Nucleotide-binding</keyword>
<feature type="domain" description="Histidine kinase/HSP90-like ATPase" evidence="10">
    <location>
        <begin position="183"/>
        <end position="271"/>
    </location>
</feature>
<evidence type="ECO:0000313" key="12">
    <source>
        <dbReference type="EMBL" id="NOL44011.1"/>
    </source>
</evidence>
<dbReference type="CDD" id="cd16917">
    <property type="entry name" value="HATPase_UhpB-NarQ-NarX-like"/>
    <property type="match status" value="1"/>
</dbReference>
<dbReference type="SMART" id="SM00387">
    <property type="entry name" value="HATPase_c"/>
    <property type="match status" value="1"/>
</dbReference>
<organism evidence="12 13">
    <name type="scientific">Kribbella sandramycini</name>
    <dbReference type="NCBI Taxonomy" id="60450"/>
    <lineage>
        <taxon>Bacteria</taxon>
        <taxon>Bacillati</taxon>
        <taxon>Actinomycetota</taxon>
        <taxon>Actinomycetes</taxon>
        <taxon>Propionibacteriales</taxon>
        <taxon>Kribbellaceae</taxon>
        <taxon>Kribbella</taxon>
    </lineage>
</organism>
<comment type="catalytic activity">
    <reaction evidence="1">
        <text>ATP + protein L-histidine = ADP + protein N-phospho-L-histidine.</text>
        <dbReference type="EC" id="2.7.13.3"/>
    </reaction>
</comment>
<evidence type="ECO:0000259" key="10">
    <source>
        <dbReference type="SMART" id="SM00387"/>
    </source>
</evidence>
<dbReference type="Pfam" id="PF02518">
    <property type="entry name" value="HATPase_c"/>
    <property type="match status" value="1"/>
</dbReference>
<reference evidence="11 14" key="2">
    <citation type="submission" date="2020-08" db="EMBL/GenBank/DDBJ databases">
        <title>Sequencing the genomes of 1000 actinobacteria strains.</title>
        <authorList>
            <person name="Klenk H.-P."/>
        </authorList>
    </citation>
    <scope>NUCLEOTIDE SEQUENCE [LARGE SCALE GENOMIC DNA]</scope>
    <source>
        <strain evidence="11 14">DSM 15626</strain>
    </source>
</reference>
<keyword evidence="9" id="KW-0812">Transmembrane</keyword>
<evidence type="ECO:0000256" key="8">
    <source>
        <dbReference type="ARBA" id="ARBA00023012"/>
    </source>
</evidence>
<sequence>MGVWVVLSVRALGGGEAERSWWDPITWAGFGVLVVFLAAVGVVGLVGVQRWVALWRLAPGEREAWRLRVEQLTRSRSEVLEAVTSERRRIERDLHDGVQQRLVGLGMLLGRAQRLDDEAARALVRQAQEETQRALAELREVSWRIHPVALDDGGLSVALEELVERSAVPTTLTYDVPTRPHPASETVAYFVVREALTNALKHSQATRVDITVRRTDDVLLVEVTDNGTGGARVRSGGLSGLARRVAAYDGQFVLTSPAGGPTTLRVELPCG</sequence>
<dbReference type="GO" id="GO:0000155">
    <property type="term" value="F:phosphorelay sensor kinase activity"/>
    <property type="evidence" value="ECO:0007669"/>
    <property type="project" value="InterPro"/>
</dbReference>
<dbReference type="GO" id="GO:0046983">
    <property type="term" value="F:protein dimerization activity"/>
    <property type="evidence" value="ECO:0007669"/>
    <property type="project" value="InterPro"/>
</dbReference>
<evidence type="ECO:0000313" key="14">
    <source>
        <dbReference type="Proteomes" id="UP000553957"/>
    </source>
</evidence>
<dbReference type="InterPro" id="IPR036890">
    <property type="entry name" value="HATPase_C_sf"/>
</dbReference>
<evidence type="ECO:0000256" key="2">
    <source>
        <dbReference type="ARBA" id="ARBA00012438"/>
    </source>
</evidence>
<proteinExistence type="predicted"/>
<evidence type="ECO:0000256" key="9">
    <source>
        <dbReference type="SAM" id="Phobius"/>
    </source>
</evidence>
<dbReference type="Proteomes" id="UP000534306">
    <property type="component" value="Unassembled WGS sequence"/>
</dbReference>
<evidence type="ECO:0000256" key="6">
    <source>
        <dbReference type="ARBA" id="ARBA00022777"/>
    </source>
</evidence>
<comment type="caution">
    <text evidence="12">The sequence shown here is derived from an EMBL/GenBank/DDBJ whole genome shotgun (WGS) entry which is preliminary data.</text>
</comment>
<protein>
    <recommendedName>
        <fullName evidence="2">histidine kinase</fullName>
        <ecNumber evidence="2">2.7.13.3</ecNumber>
    </recommendedName>
</protein>
<evidence type="ECO:0000256" key="5">
    <source>
        <dbReference type="ARBA" id="ARBA00022741"/>
    </source>
</evidence>
<keyword evidence="7" id="KW-0067">ATP-binding</keyword>